<dbReference type="GO" id="GO:0004129">
    <property type="term" value="F:cytochrome-c oxidase activity"/>
    <property type="evidence" value="ECO:0007669"/>
    <property type="project" value="InterPro"/>
</dbReference>
<evidence type="ECO:0000256" key="4">
    <source>
        <dbReference type="ARBA" id="ARBA00022989"/>
    </source>
</evidence>
<dbReference type="GO" id="GO:0019646">
    <property type="term" value="P:aerobic electron transport chain"/>
    <property type="evidence" value="ECO:0007669"/>
    <property type="project" value="InterPro"/>
</dbReference>
<name>A0A4Q8XP89_RHILE</name>
<keyword evidence="5 7" id="KW-0472">Membrane</keyword>
<dbReference type="InterPro" id="IPR000298">
    <property type="entry name" value="Cyt_c_oxidase-like_su3"/>
</dbReference>
<dbReference type="InterPro" id="IPR024791">
    <property type="entry name" value="Cyt_c/ubiquinol_Oxase_su3"/>
</dbReference>
<gene>
    <name evidence="9" type="ORF">ELI03_35035</name>
</gene>
<sequence length="211" mass="23676">MTEITRVRVPYDDPGRQVEAVMMGVYIFIGTETLLFGGIFLTIAWLRLEHSEQVVAASKTMHWLLAGVNTAVLLTSSAAIAMAVECAKRGREKRTAWWVALAAILGLGFLGIKAYEYWTEYQEGLLPVSGSGAALTEPTHRLFMDLYLISTGLHAVHLSLGLLLMTGILIRIFFQKLVLPQRSIIMVVCGIYWHFVDVVWIFLYPLLYLAR</sequence>
<evidence type="ECO:0000256" key="3">
    <source>
        <dbReference type="ARBA" id="ARBA00022692"/>
    </source>
</evidence>
<evidence type="ECO:0000256" key="7">
    <source>
        <dbReference type="SAM" id="Phobius"/>
    </source>
</evidence>
<dbReference type="PANTHER" id="PTHR11403:SF6">
    <property type="entry name" value="NITRIC OXIDE REDUCTASE SUBUNIT E"/>
    <property type="match status" value="1"/>
</dbReference>
<feature type="transmembrane region" description="Helical" evidence="7">
    <location>
        <begin position="146"/>
        <end position="172"/>
    </location>
</feature>
<dbReference type="Pfam" id="PF00510">
    <property type="entry name" value="COX3"/>
    <property type="match status" value="1"/>
</dbReference>
<dbReference type="RefSeq" id="WP_130679665.1">
    <property type="nucleotide sequence ID" value="NZ_SIPA01000007.1"/>
</dbReference>
<dbReference type="PANTHER" id="PTHR11403">
    <property type="entry name" value="CYTOCHROME C OXIDASE SUBUNIT III"/>
    <property type="match status" value="1"/>
</dbReference>
<dbReference type="GO" id="GO:0005886">
    <property type="term" value="C:plasma membrane"/>
    <property type="evidence" value="ECO:0007669"/>
    <property type="project" value="UniProtKB-SubCell"/>
</dbReference>
<evidence type="ECO:0000313" key="10">
    <source>
        <dbReference type="Proteomes" id="UP000293652"/>
    </source>
</evidence>
<dbReference type="Gene3D" id="1.20.120.80">
    <property type="entry name" value="Cytochrome c oxidase, subunit III, four-helix bundle"/>
    <property type="match status" value="1"/>
</dbReference>
<feature type="transmembrane region" description="Helical" evidence="7">
    <location>
        <begin position="63"/>
        <end position="84"/>
    </location>
</feature>
<organism evidence="9 10">
    <name type="scientific">Rhizobium leguminosarum</name>
    <dbReference type="NCBI Taxonomy" id="384"/>
    <lineage>
        <taxon>Bacteria</taxon>
        <taxon>Pseudomonadati</taxon>
        <taxon>Pseudomonadota</taxon>
        <taxon>Alphaproteobacteria</taxon>
        <taxon>Hyphomicrobiales</taxon>
        <taxon>Rhizobiaceae</taxon>
        <taxon>Rhizobium/Agrobacterium group</taxon>
        <taxon>Rhizobium</taxon>
    </lineage>
</organism>
<dbReference type="PROSITE" id="PS50253">
    <property type="entry name" value="COX3"/>
    <property type="match status" value="1"/>
</dbReference>
<keyword evidence="4 7" id="KW-1133">Transmembrane helix</keyword>
<reference evidence="9 10" key="1">
    <citation type="submission" date="2019-02" db="EMBL/GenBank/DDBJ databases">
        <title>The genomic architecture of introgression among sibling species of bacteria.</title>
        <authorList>
            <person name="Cavassim M.I.A."/>
            <person name="Moeskjaer S."/>
            <person name="Moslemi C."/>
            <person name="Fields B."/>
            <person name="Bachmann A."/>
            <person name="Vilhjalmsson B."/>
            <person name="Schierup M.H."/>
            <person name="Young J.P.W."/>
            <person name="Andersen S.U."/>
        </authorList>
    </citation>
    <scope>NUCLEOTIDE SEQUENCE [LARGE SCALE GENOMIC DNA]</scope>
    <source>
        <strain evidence="9 10">SM145A</strain>
    </source>
</reference>
<protein>
    <submittedName>
        <fullName evidence="9">Cytochrome c oxidase subunit III</fullName>
    </submittedName>
</protein>
<evidence type="ECO:0000256" key="6">
    <source>
        <dbReference type="RuleBase" id="RU003376"/>
    </source>
</evidence>
<comment type="similarity">
    <text evidence="2 6">Belongs to the cytochrome c oxidase subunit 3 family.</text>
</comment>
<keyword evidence="3 6" id="KW-0812">Transmembrane</keyword>
<evidence type="ECO:0000256" key="5">
    <source>
        <dbReference type="ARBA" id="ARBA00023136"/>
    </source>
</evidence>
<dbReference type="InterPro" id="IPR035973">
    <property type="entry name" value="Cyt_c_oxidase_su3-like_sf"/>
</dbReference>
<comment type="subcellular location">
    <subcellularLocation>
        <location evidence="6">Cell membrane</location>
        <topology evidence="6">Multi-pass membrane protein</topology>
    </subcellularLocation>
    <subcellularLocation>
        <location evidence="1">Membrane</location>
        <topology evidence="1">Multi-pass membrane protein</topology>
    </subcellularLocation>
</comment>
<dbReference type="SUPFAM" id="SSF81452">
    <property type="entry name" value="Cytochrome c oxidase subunit III-like"/>
    <property type="match status" value="1"/>
</dbReference>
<feature type="transmembrane region" description="Helical" evidence="7">
    <location>
        <begin position="21"/>
        <end position="43"/>
    </location>
</feature>
<evidence type="ECO:0000256" key="1">
    <source>
        <dbReference type="ARBA" id="ARBA00004141"/>
    </source>
</evidence>
<comment type="caution">
    <text evidence="9">The sequence shown here is derived from an EMBL/GenBank/DDBJ whole genome shotgun (WGS) entry which is preliminary data.</text>
</comment>
<dbReference type="InterPro" id="IPR013833">
    <property type="entry name" value="Cyt_c_oxidase_su3_a-hlx"/>
</dbReference>
<evidence type="ECO:0000313" key="9">
    <source>
        <dbReference type="EMBL" id="TAX64456.1"/>
    </source>
</evidence>
<dbReference type="AlphaFoldDB" id="A0A4Q8XP89"/>
<proteinExistence type="inferred from homology"/>
<accession>A0A4Q8XP89</accession>
<feature type="domain" description="Heme-copper oxidase subunit III family profile" evidence="8">
    <location>
        <begin position="1"/>
        <end position="211"/>
    </location>
</feature>
<dbReference type="EMBL" id="SIPC01000009">
    <property type="protein sequence ID" value="TAX64456.1"/>
    <property type="molecule type" value="Genomic_DNA"/>
</dbReference>
<feature type="transmembrane region" description="Helical" evidence="7">
    <location>
        <begin position="184"/>
        <end position="207"/>
    </location>
</feature>
<dbReference type="Proteomes" id="UP000293652">
    <property type="component" value="Unassembled WGS sequence"/>
</dbReference>
<evidence type="ECO:0000256" key="2">
    <source>
        <dbReference type="ARBA" id="ARBA00010581"/>
    </source>
</evidence>
<feature type="transmembrane region" description="Helical" evidence="7">
    <location>
        <begin position="96"/>
        <end position="115"/>
    </location>
</feature>
<evidence type="ECO:0000259" key="8">
    <source>
        <dbReference type="PROSITE" id="PS50253"/>
    </source>
</evidence>